<comment type="subcellular location">
    <subcellularLocation>
        <location evidence="1">Nucleus</location>
    </subcellularLocation>
</comment>
<protein>
    <submittedName>
        <fullName evidence="8">Cleavage and polyadenylation specificity factor subunit 3</fullName>
    </submittedName>
</protein>
<dbReference type="GO" id="GO:0004534">
    <property type="term" value="F:5'-3' RNA exonuclease activity"/>
    <property type="evidence" value="ECO:0007669"/>
    <property type="project" value="TreeGrafter"/>
</dbReference>
<evidence type="ECO:0000259" key="7">
    <source>
        <dbReference type="SMART" id="SM01027"/>
    </source>
</evidence>
<dbReference type="SMART" id="SM01027">
    <property type="entry name" value="Beta-Casp"/>
    <property type="match status" value="1"/>
</dbReference>
<dbReference type="Pfam" id="PF16661">
    <property type="entry name" value="Lactamase_B_6"/>
    <property type="match status" value="1"/>
</dbReference>
<proteinExistence type="predicted"/>
<dbReference type="InterPro" id="IPR022712">
    <property type="entry name" value="Beta_Casp"/>
</dbReference>
<dbReference type="Proteomes" id="UP000078348">
    <property type="component" value="Unassembled WGS sequence"/>
</dbReference>
<keyword evidence="3" id="KW-0540">Nuclease</keyword>
<keyword evidence="5" id="KW-0539">Nucleus</keyword>
<evidence type="ECO:0000313" key="8">
    <source>
        <dbReference type="EMBL" id="OAO12724.1"/>
    </source>
</evidence>
<keyword evidence="2" id="KW-0507">mRNA processing</keyword>
<comment type="caution">
    <text evidence="8">The sequence shown here is derived from an EMBL/GenBank/DDBJ whole genome shotgun (WGS) entry which is preliminary data.</text>
</comment>
<feature type="domain" description="Beta-Casp" evidence="7">
    <location>
        <begin position="261"/>
        <end position="388"/>
    </location>
</feature>
<organism evidence="8 9">
    <name type="scientific">Blastocystis sp. subtype 1 (strain ATCC 50177 / NandII)</name>
    <dbReference type="NCBI Taxonomy" id="478820"/>
    <lineage>
        <taxon>Eukaryota</taxon>
        <taxon>Sar</taxon>
        <taxon>Stramenopiles</taxon>
        <taxon>Bigyra</taxon>
        <taxon>Opalozoa</taxon>
        <taxon>Opalinata</taxon>
        <taxon>Blastocystidae</taxon>
        <taxon>Blastocystis</taxon>
    </lineage>
</organism>
<dbReference type="PANTHER" id="PTHR11203">
    <property type="entry name" value="CLEAVAGE AND POLYADENYLATION SPECIFICITY FACTOR FAMILY MEMBER"/>
    <property type="match status" value="1"/>
</dbReference>
<evidence type="ECO:0000256" key="1">
    <source>
        <dbReference type="ARBA" id="ARBA00004123"/>
    </source>
</evidence>
<evidence type="ECO:0000256" key="4">
    <source>
        <dbReference type="ARBA" id="ARBA00022801"/>
    </source>
</evidence>
<dbReference type="AlphaFoldDB" id="A0A196S9Q3"/>
<dbReference type="GO" id="GO:0004521">
    <property type="term" value="F:RNA endonuclease activity"/>
    <property type="evidence" value="ECO:0007669"/>
    <property type="project" value="TreeGrafter"/>
</dbReference>
<dbReference type="Pfam" id="PF10996">
    <property type="entry name" value="Beta-Casp"/>
    <property type="match status" value="1"/>
</dbReference>
<dbReference type="InterPro" id="IPR036866">
    <property type="entry name" value="RibonucZ/Hydroxyglut_hydro"/>
</dbReference>
<name>A0A196S9Q3_BLAHN</name>
<dbReference type="Gene3D" id="3.60.15.10">
    <property type="entry name" value="Ribonuclease Z/Hydroxyacylglutathione hydrolase-like"/>
    <property type="match status" value="1"/>
</dbReference>
<dbReference type="Gene3D" id="3.40.50.10890">
    <property type="match status" value="1"/>
</dbReference>
<feature type="domain" description="Metallo-beta-lactamase" evidence="6">
    <location>
        <begin position="30"/>
        <end position="245"/>
    </location>
</feature>
<dbReference type="GO" id="GO:0006398">
    <property type="term" value="P:mRNA 3'-end processing by stem-loop binding and cleavage"/>
    <property type="evidence" value="ECO:0007669"/>
    <property type="project" value="TreeGrafter"/>
</dbReference>
<dbReference type="SMART" id="SM00849">
    <property type="entry name" value="Lactamase_B"/>
    <property type="match status" value="1"/>
</dbReference>
<dbReference type="STRING" id="478820.A0A196S9Q3"/>
<dbReference type="SUPFAM" id="SSF56281">
    <property type="entry name" value="Metallo-hydrolase/oxidoreductase"/>
    <property type="match status" value="1"/>
</dbReference>
<reference evidence="8 9" key="1">
    <citation type="submission" date="2016-05" db="EMBL/GenBank/DDBJ databases">
        <title>Nuclear genome of Blastocystis sp. subtype 1 NandII.</title>
        <authorList>
            <person name="Gentekaki E."/>
            <person name="Curtis B."/>
            <person name="Stairs C."/>
            <person name="Eme L."/>
            <person name="Herman E."/>
            <person name="Klimes V."/>
            <person name="Arias M.C."/>
            <person name="Elias M."/>
            <person name="Hilliou F."/>
            <person name="Klute M."/>
            <person name="Malik S.-B."/>
            <person name="Pightling A."/>
            <person name="Rachubinski R."/>
            <person name="Salas D."/>
            <person name="Schlacht A."/>
            <person name="Suga H."/>
            <person name="Archibald J."/>
            <person name="Ball S.G."/>
            <person name="Clark G."/>
            <person name="Dacks J."/>
            <person name="Van Der Giezen M."/>
            <person name="Tsaousis A."/>
            <person name="Roger A."/>
        </authorList>
    </citation>
    <scope>NUCLEOTIDE SEQUENCE [LARGE SCALE GENOMIC DNA]</scope>
    <source>
        <strain evidence="9">ATCC 50177 / NandII</strain>
    </source>
</reference>
<keyword evidence="9" id="KW-1185">Reference proteome</keyword>
<dbReference type="Pfam" id="PF07521">
    <property type="entry name" value="RMMBL"/>
    <property type="match status" value="1"/>
</dbReference>
<evidence type="ECO:0000256" key="2">
    <source>
        <dbReference type="ARBA" id="ARBA00022664"/>
    </source>
</evidence>
<dbReference type="EMBL" id="LXWW01000520">
    <property type="protein sequence ID" value="OAO12724.1"/>
    <property type="molecule type" value="Genomic_DNA"/>
</dbReference>
<dbReference type="InterPro" id="IPR001279">
    <property type="entry name" value="Metallo-B-lactamas"/>
</dbReference>
<evidence type="ECO:0000313" key="9">
    <source>
        <dbReference type="Proteomes" id="UP000078348"/>
    </source>
</evidence>
<evidence type="ECO:0000256" key="3">
    <source>
        <dbReference type="ARBA" id="ARBA00022722"/>
    </source>
</evidence>
<dbReference type="InterPro" id="IPR011108">
    <property type="entry name" value="RMMBL"/>
</dbReference>
<evidence type="ECO:0000256" key="5">
    <source>
        <dbReference type="ARBA" id="ARBA00023242"/>
    </source>
</evidence>
<dbReference type="InterPro" id="IPR050698">
    <property type="entry name" value="MBL"/>
</dbReference>
<evidence type="ECO:0000259" key="6">
    <source>
        <dbReference type="SMART" id="SM00849"/>
    </source>
</evidence>
<gene>
    <name evidence="8" type="ORF">AV274_5594</name>
</gene>
<dbReference type="OrthoDB" id="10249535at2759"/>
<sequence>MNIIADRPVDTVIDGDQLIIRPLGAGREVGRSCIYLSYKGKVVLFDCGILPNGVGKGSLPLLDAIEDDYVDLVLISHFHLDHCGALPVLPQRSFFHNGEDGKKRTRIFMTYPTRDIMKSLLTDYLSISSSESEAETIYTAQQLEACVNSIETINYHEERWHNGIKITCFQAGHVLGAAMFCVEIDSVRVLYTGDFSREEDRHLPAAEIPPFHPNVVIAESTYGKTTHDNRKDRENELVTKVVATLKKRGKILLPVFALGRTQELLLLLDEYWEKHPDMKRLGSIIYLNQLAKKSMNLFKRSIDMMNNTIRSRVSDHNPFDLRNVTIPNSVDEWLATEFSAIPPCVILCSPAMMDNGTSRIVLEKMAGNENNLIILTGYCMANTVARRLKDGEKMIQIMNGKISEQIEVRCPATTISFSAHSDFPGTLSFIRDTEPERVVLVHGEVSKMDALKQGLEEELAERINEGSLTVYTPENQKALKFRFNSPMFVRIVGRAAEQSLNVHDEIRGVLVKKDFQYQLMNPEDLCTFTQLKVRRILYREHFKSRLDLAGMASLCAFVSSKVELNEAKTTVVCDGKITVTLLHQQNCVAEYVIEWMSDYETDVRVDSLLMLVLQQDANILSPLRAQTLCDLPQEGETPMPNACAPGLRAEGKEAVVKEVLEEQFGAVEEEEGSPFWKIVMPEGMEVFVHRQNWSVECEDDTIAESVREVVRMVLDIM</sequence>
<accession>A0A196S9Q3</accession>
<dbReference type="Pfam" id="PF11718">
    <property type="entry name" value="CPSF73-100_C"/>
    <property type="match status" value="1"/>
</dbReference>
<dbReference type="GO" id="GO:0003723">
    <property type="term" value="F:RNA binding"/>
    <property type="evidence" value="ECO:0007669"/>
    <property type="project" value="TreeGrafter"/>
</dbReference>
<dbReference type="PANTHER" id="PTHR11203:SF11">
    <property type="entry name" value="CLEAVAGE AND POLYADENYLATION SPECIFICITY FACTOR SUBUNIT 3"/>
    <property type="match status" value="1"/>
</dbReference>
<dbReference type="GO" id="GO:0005847">
    <property type="term" value="C:mRNA cleavage and polyadenylation specificity factor complex"/>
    <property type="evidence" value="ECO:0007669"/>
    <property type="project" value="TreeGrafter"/>
</dbReference>
<keyword evidence="4" id="KW-0378">Hydrolase</keyword>
<dbReference type="InterPro" id="IPR021718">
    <property type="entry name" value="CPSF73-100_C"/>
</dbReference>